<comment type="caution">
    <text evidence="2">The sequence shown here is derived from an EMBL/GenBank/DDBJ whole genome shotgun (WGS) entry which is preliminary data.</text>
</comment>
<evidence type="ECO:0000256" key="1">
    <source>
        <dbReference type="ARBA" id="ARBA00038414"/>
    </source>
</evidence>
<dbReference type="EMBL" id="LNJQ01000001">
    <property type="protein sequence ID" value="KWZ42760.1"/>
    <property type="molecule type" value="Genomic_DNA"/>
</dbReference>
<dbReference type="Gene3D" id="3.40.50.12500">
    <property type="match status" value="1"/>
</dbReference>
<dbReference type="InterPro" id="IPR053714">
    <property type="entry name" value="Iso_Racemase_Enz_sf"/>
</dbReference>
<organism evidence="2 3">
    <name type="scientific">Burkholderia savannae</name>
    <dbReference type="NCBI Taxonomy" id="1637837"/>
    <lineage>
        <taxon>Bacteria</taxon>
        <taxon>Pseudomonadati</taxon>
        <taxon>Pseudomonadota</taxon>
        <taxon>Betaproteobacteria</taxon>
        <taxon>Burkholderiales</taxon>
        <taxon>Burkholderiaceae</taxon>
        <taxon>Burkholderia</taxon>
        <taxon>pseudomallei group</taxon>
    </lineage>
</organism>
<dbReference type="Pfam" id="PF01177">
    <property type="entry name" value="Asp_Glu_race"/>
    <property type="match status" value="1"/>
</dbReference>
<sequence>MKIKLINPNTTQRMTDAMGRCAREVASAGTAIVAVSPTMGPPSIEGHYDEALATPGLLAEVAAGERDGFDGYVIACFGDPGLYAARELARGPVVGIAEAAMHAASVLAPGFSVVTTLARTCGMAWHLAERYGMKRFCRNVRATDVAVLDLDRPGSAARRVIVDECRRALDEDGADAIVLGCAGMAEFAHEIEAAIGAPVVEGVTAAVKWAEALIALKLATAKRGDFARPLAKRYDGEFARFSPGAAAVPGRAPAAGAAACDAACDAVRDAAGAAGAARAAAASGMAPPDIATPDTATSAVFPQPHIHSV</sequence>
<dbReference type="SUPFAM" id="SSF53681">
    <property type="entry name" value="Aspartate/glutamate racemase"/>
    <property type="match status" value="1"/>
</dbReference>
<dbReference type="InterPro" id="IPR001920">
    <property type="entry name" value="Asp/Glu_race"/>
</dbReference>
<comment type="similarity">
    <text evidence="1">Belongs to the HyuE racemase family.</text>
</comment>
<gene>
    <name evidence="2" type="ORF">WS72_07710</name>
</gene>
<name>A0ABR5TDX0_9BURK</name>
<dbReference type="PANTHER" id="PTHR28047">
    <property type="entry name" value="PROTEIN DCG1"/>
    <property type="match status" value="1"/>
</dbReference>
<evidence type="ECO:0000313" key="2">
    <source>
        <dbReference type="EMBL" id="KWZ42760.1"/>
    </source>
</evidence>
<reference evidence="2 3" key="1">
    <citation type="submission" date="2015-11" db="EMBL/GenBank/DDBJ databases">
        <authorList>
            <person name="Sahl J."/>
            <person name="Wagner D."/>
            <person name="Keim P."/>
        </authorList>
    </citation>
    <scope>NUCLEOTIDE SEQUENCE [LARGE SCALE GENOMIC DNA]</scope>
    <source>
        <strain evidence="2 3">BDU18</strain>
    </source>
</reference>
<dbReference type="InterPro" id="IPR052186">
    <property type="entry name" value="Hydantoin_racemase-like"/>
</dbReference>
<protein>
    <submittedName>
        <fullName evidence="2">Asp/Glu racemase</fullName>
    </submittedName>
</protein>
<evidence type="ECO:0000313" key="3">
    <source>
        <dbReference type="Proteomes" id="UP000070255"/>
    </source>
</evidence>
<dbReference type="PANTHER" id="PTHR28047:SF5">
    <property type="entry name" value="PROTEIN DCG1"/>
    <property type="match status" value="1"/>
</dbReference>
<dbReference type="Proteomes" id="UP000070255">
    <property type="component" value="Unassembled WGS sequence"/>
</dbReference>
<dbReference type="RefSeq" id="WP_060821724.1">
    <property type="nucleotide sequence ID" value="NZ_LNJQ01000001.1"/>
</dbReference>
<dbReference type="InterPro" id="IPR015942">
    <property type="entry name" value="Asp/Glu/hydantoin_racemase"/>
</dbReference>
<accession>A0ABR5TDX0</accession>
<proteinExistence type="inferred from homology"/>
<keyword evidence="3" id="KW-1185">Reference proteome</keyword>